<sequence>MMVTKGLVIDTPWIDQILAGKKTWEMRSRATSQRGWIGLIRKGSGQVVGLARLDDCGPTLSRHEMLATIDKHGIPERHIADGAGAKWTTPWKFGEVKRLAPPVPYRHKLGAVTWVLLDDLVGMAINRQFEAASPPSSDITSAVALEENDSVQSPSGHSIGQKENAVKSPAPRSPAASSRSTLVGDTELNQTNLDNSHFYMSGFIGRFPANLIGGGNKRDQAPMSAIIDWGGPEPAETDIDGKKQFFRKRAWVKRFFADNDAVPGDKVRVEETAPYAYLVRLIKRGSI</sequence>
<dbReference type="RefSeq" id="WP_155446477.1">
    <property type="nucleotide sequence ID" value="NZ_JAOQNR010000012.1"/>
</dbReference>
<dbReference type="AlphaFoldDB" id="A0A6N8DMJ1"/>
<accession>A0A6N8DMJ1</accession>
<proteinExistence type="predicted"/>
<protein>
    <submittedName>
        <fullName evidence="3">ASCH domain-containing protein</fullName>
    </submittedName>
</protein>
<dbReference type="InterPro" id="IPR007374">
    <property type="entry name" value="ASCH_domain"/>
</dbReference>
<dbReference type="InterPro" id="IPR015947">
    <property type="entry name" value="PUA-like_sf"/>
</dbReference>
<dbReference type="EMBL" id="WNKS01000010">
    <property type="protein sequence ID" value="MTV31802.1"/>
    <property type="molecule type" value="Genomic_DNA"/>
</dbReference>
<evidence type="ECO:0000313" key="3">
    <source>
        <dbReference type="EMBL" id="MTV31802.1"/>
    </source>
</evidence>
<comment type="caution">
    <text evidence="3">The sequence shown here is derived from an EMBL/GenBank/DDBJ whole genome shotgun (WGS) entry which is preliminary data.</text>
</comment>
<dbReference type="Pfam" id="PF04266">
    <property type="entry name" value="ASCH"/>
    <property type="match status" value="1"/>
</dbReference>
<dbReference type="Proteomes" id="UP000439113">
    <property type="component" value="Unassembled WGS sequence"/>
</dbReference>
<name>A0A6N8DMJ1_RHOAC</name>
<dbReference type="SUPFAM" id="SSF88697">
    <property type="entry name" value="PUA domain-like"/>
    <property type="match status" value="1"/>
</dbReference>
<feature type="region of interest" description="Disordered" evidence="1">
    <location>
        <begin position="147"/>
        <end position="185"/>
    </location>
</feature>
<dbReference type="OrthoDB" id="9803913at2"/>
<organism evidence="3 4">
    <name type="scientific">Rhodoblastus acidophilus</name>
    <name type="common">Rhodopseudomonas acidophila</name>
    <dbReference type="NCBI Taxonomy" id="1074"/>
    <lineage>
        <taxon>Bacteria</taxon>
        <taxon>Pseudomonadati</taxon>
        <taxon>Pseudomonadota</taxon>
        <taxon>Alphaproteobacteria</taxon>
        <taxon>Hyphomicrobiales</taxon>
        <taxon>Rhodoblastaceae</taxon>
        <taxon>Rhodoblastus</taxon>
    </lineage>
</organism>
<reference evidence="3 4" key="1">
    <citation type="submission" date="2019-11" db="EMBL/GenBank/DDBJ databases">
        <title>Whole-genome sequence of a Rhodoblastus acidophilus DSM 142.</title>
        <authorList>
            <person name="Kyndt J.A."/>
            <person name="Meyer T.E."/>
        </authorList>
    </citation>
    <scope>NUCLEOTIDE SEQUENCE [LARGE SCALE GENOMIC DNA]</scope>
    <source>
        <strain evidence="3 4">DSM 142</strain>
    </source>
</reference>
<evidence type="ECO:0000313" key="4">
    <source>
        <dbReference type="Proteomes" id="UP000439113"/>
    </source>
</evidence>
<evidence type="ECO:0000256" key="1">
    <source>
        <dbReference type="SAM" id="MobiDB-lite"/>
    </source>
</evidence>
<feature type="domain" description="ASCH" evidence="2">
    <location>
        <begin position="9"/>
        <end position="62"/>
    </location>
</feature>
<gene>
    <name evidence="3" type="ORF">GJ654_12480</name>
</gene>
<feature type="compositionally biased region" description="Low complexity" evidence="1">
    <location>
        <begin position="168"/>
        <end position="180"/>
    </location>
</feature>
<evidence type="ECO:0000259" key="2">
    <source>
        <dbReference type="Pfam" id="PF04266"/>
    </source>
</evidence>
<dbReference type="Gene3D" id="2.30.130.30">
    <property type="entry name" value="Hypothetical protein"/>
    <property type="match status" value="1"/>
</dbReference>